<reference evidence="2 3" key="1">
    <citation type="submission" date="2024-11" db="EMBL/GenBank/DDBJ databases">
        <title>Chromosome-level genome assembly of the freshwater bivalve Anodonta woodiana.</title>
        <authorList>
            <person name="Chen X."/>
        </authorList>
    </citation>
    <scope>NUCLEOTIDE SEQUENCE [LARGE SCALE GENOMIC DNA]</scope>
    <source>
        <strain evidence="2">MN2024</strain>
        <tissue evidence="2">Gills</tissue>
    </source>
</reference>
<dbReference type="AlphaFoldDB" id="A0ABD3VBN8"/>
<keyword evidence="3" id="KW-1185">Reference proteome</keyword>
<evidence type="ECO:0000313" key="3">
    <source>
        <dbReference type="Proteomes" id="UP001634394"/>
    </source>
</evidence>
<dbReference type="EMBL" id="JBJQND010000012">
    <property type="protein sequence ID" value="KAL3858999.1"/>
    <property type="molecule type" value="Genomic_DNA"/>
</dbReference>
<sequence>MNHDQQSEQDKTLTASLLNLSDRSKYSETGYLQQTLKNDWSEAVSGWKPVVPYPRYMNQSTTVNGAKKRKDIDRLLTDIQPPNHGRNDFANSSLSEPVDSKSVRCVDDDFGNLPVPPWKLNIEQGTYRYIPNSGSYRTLKFMSDDRKDWYTIRKKFPEKLSSSWLHSCKRIQREIKRQLKRDMEIQRKTPNSTRINEQENSEHLNKLEMDKLFHKQEQEIRARSSQSEGANRLMQTITEDEIANHTHSASIPSGVLLKKSASDLFIENFSSRISALEKEMRHDSRVLHKNGVEDISKIVQKQYKDRMKDSKENTPRLPYRAETITQDIFSVKKVGNRDLNPLERVGSYRHIGQGDGIPYPQTYPSSELEKALNSYKSSLENTKLSPFNTLTATKLINKRSSKIVAMPATVTVGENNSVGNNQDRSAGDSSINERKNSASSKKKPKRGPMPGILPEISGRKMQVTPISHRLL</sequence>
<organism evidence="2 3">
    <name type="scientific">Sinanodonta woodiana</name>
    <name type="common">Chinese pond mussel</name>
    <name type="synonym">Anodonta woodiana</name>
    <dbReference type="NCBI Taxonomy" id="1069815"/>
    <lineage>
        <taxon>Eukaryota</taxon>
        <taxon>Metazoa</taxon>
        <taxon>Spiralia</taxon>
        <taxon>Lophotrochozoa</taxon>
        <taxon>Mollusca</taxon>
        <taxon>Bivalvia</taxon>
        <taxon>Autobranchia</taxon>
        <taxon>Heteroconchia</taxon>
        <taxon>Palaeoheterodonta</taxon>
        <taxon>Unionida</taxon>
        <taxon>Unionoidea</taxon>
        <taxon>Unionidae</taxon>
        <taxon>Unioninae</taxon>
        <taxon>Sinanodonta</taxon>
    </lineage>
</organism>
<gene>
    <name evidence="2" type="ORF">ACJMK2_009240</name>
</gene>
<evidence type="ECO:0000313" key="2">
    <source>
        <dbReference type="EMBL" id="KAL3858999.1"/>
    </source>
</evidence>
<accession>A0ABD3VBN8</accession>
<feature type="region of interest" description="Disordered" evidence="1">
    <location>
        <begin position="413"/>
        <end position="471"/>
    </location>
</feature>
<proteinExistence type="predicted"/>
<feature type="compositionally biased region" description="Polar residues" evidence="1">
    <location>
        <begin position="413"/>
        <end position="430"/>
    </location>
</feature>
<comment type="caution">
    <text evidence="2">The sequence shown here is derived from an EMBL/GenBank/DDBJ whole genome shotgun (WGS) entry which is preliminary data.</text>
</comment>
<evidence type="ECO:0008006" key="4">
    <source>
        <dbReference type="Google" id="ProtNLM"/>
    </source>
</evidence>
<protein>
    <recommendedName>
        <fullName evidence="4">Nuclear protein MDM1</fullName>
    </recommendedName>
</protein>
<evidence type="ECO:0000256" key="1">
    <source>
        <dbReference type="SAM" id="MobiDB-lite"/>
    </source>
</evidence>
<name>A0ABD3VBN8_SINWO</name>
<dbReference type="Proteomes" id="UP001634394">
    <property type="component" value="Unassembled WGS sequence"/>
</dbReference>